<dbReference type="Gene3D" id="3.30.200.20">
    <property type="entry name" value="Phosphorylase Kinase, domain 1"/>
    <property type="match status" value="1"/>
</dbReference>
<dbReference type="STRING" id="1095629.A0A0C9Y698"/>
<feature type="binding site" evidence="10">
    <location>
        <position position="39"/>
    </location>
    <ligand>
        <name>ATP</name>
        <dbReference type="ChEBI" id="CHEBI:30616"/>
    </ligand>
</feature>
<reference evidence="13 14" key="1">
    <citation type="submission" date="2014-04" db="EMBL/GenBank/DDBJ databases">
        <authorList>
            <consortium name="DOE Joint Genome Institute"/>
            <person name="Kuo A."/>
            <person name="Kohler A."/>
            <person name="Nagy L.G."/>
            <person name="Floudas D."/>
            <person name="Copeland A."/>
            <person name="Barry K.W."/>
            <person name="Cichocki N."/>
            <person name="Veneault-Fourrey C."/>
            <person name="LaButti K."/>
            <person name="Lindquist E.A."/>
            <person name="Lipzen A."/>
            <person name="Lundell T."/>
            <person name="Morin E."/>
            <person name="Murat C."/>
            <person name="Sun H."/>
            <person name="Tunlid A."/>
            <person name="Henrissat B."/>
            <person name="Grigoriev I.V."/>
            <person name="Hibbett D.S."/>
            <person name="Martin F."/>
            <person name="Nordberg H.P."/>
            <person name="Cantor M.N."/>
            <person name="Hua S.X."/>
        </authorList>
    </citation>
    <scope>NUCLEOTIDE SEQUENCE [LARGE SCALE GENOMIC DNA]</scope>
    <source>
        <strain evidence="13 14">LaAM-08-1</strain>
    </source>
</reference>
<organism evidence="13 14">
    <name type="scientific">Laccaria amethystina LaAM-08-1</name>
    <dbReference type="NCBI Taxonomy" id="1095629"/>
    <lineage>
        <taxon>Eukaryota</taxon>
        <taxon>Fungi</taxon>
        <taxon>Dikarya</taxon>
        <taxon>Basidiomycota</taxon>
        <taxon>Agaricomycotina</taxon>
        <taxon>Agaricomycetes</taxon>
        <taxon>Agaricomycetidae</taxon>
        <taxon>Agaricales</taxon>
        <taxon>Agaricineae</taxon>
        <taxon>Hydnangiaceae</taxon>
        <taxon>Laccaria</taxon>
    </lineage>
</organism>
<keyword evidence="5 10" id="KW-0547">Nucleotide-binding</keyword>
<accession>A0A0C9Y698</accession>
<evidence type="ECO:0000256" key="6">
    <source>
        <dbReference type="ARBA" id="ARBA00022777"/>
    </source>
</evidence>
<dbReference type="HOGENOM" id="CLU_013251_0_0_1"/>
<dbReference type="GO" id="GO:0004674">
    <property type="term" value="F:protein serine/threonine kinase activity"/>
    <property type="evidence" value="ECO:0007669"/>
    <property type="project" value="UniProtKB-KW"/>
</dbReference>
<dbReference type="PROSITE" id="PS50011">
    <property type="entry name" value="PROTEIN_KINASE_DOM"/>
    <property type="match status" value="1"/>
</dbReference>
<comment type="catalytic activity">
    <reaction evidence="9">
        <text>L-seryl-[protein] + ATP = O-phospho-L-seryl-[protein] + ADP + H(+)</text>
        <dbReference type="Rhea" id="RHEA:17989"/>
        <dbReference type="Rhea" id="RHEA-COMP:9863"/>
        <dbReference type="Rhea" id="RHEA-COMP:11604"/>
        <dbReference type="ChEBI" id="CHEBI:15378"/>
        <dbReference type="ChEBI" id="CHEBI:29999"/>
        <dbReference type="ChEBI" id="CHEBI:30616"/>
        <dbReference type="ChEBI" id="CHEBI:83421"/>
        <dbReference type="ChEBI" id="CHEBI:456216"/>
        <dbReference type="EC" id="2.7.11.1"/>
    </reaction>
</comment>
<dbReference type="Gene3D" id="1.10.510.10">
    <property type="entry name" value="Transferase(Phosphotransferase) domain 1"/>
    <property type="match status" value="1"/>
</dbReference>
<dbReference type="PANTHER" id="PTHR48012:SF21">
    <property type="entry name" value="PH DOMAIN-CONTAINING PROTEIN"/>
    <property type="match status" value="1"/>
</dbReference>
<evidence type="ECO:0000256" key="7">
    <source>
        <dbReference type="ARBA" id="ARBA00022840"/>
    </source>
</evidence>
<evidence type="ECO:0000256" key="1">
    <source>
        <dbReference type="ARBA" id="ARBA00008874"/>
    </source>
</evidence>
<feature type="compositionally biased region" description="Low complexity" evidence="11">
    <location>
        <begin position="490"/>
        <end position="509"/>
    </location>
</feature>
<keyword evidence="7 10" id="KW-0067">ATP-binding</keyword>
<keyword evidence="4" id="KW-0808">Transferase</keyword>
<protein>
    <recommendedName>
        <fullName evidence="2">non-specific serine/threonine protein kinase</fullName>
        <ecNumber evidence="2">2.7.11.1</ecNumber>
    </recommendedName>
</protein>
<name>A0A0C9Y698_9AGAR</name>
<dbReference type="PROSITE" id="PS00108">
    <property type="entry name" value="PROTEIN_KINASE_ST"/>
    <property type="match status" value="1"/>
</dbReference>
<dbReference type="SMART" id="SM00220">
    <property type="entry name" value="S_TKc"/>
    <property type="match status" value="1"/>
</dbReference>
<evidence type="ECO:0000256" key="8">
    <source>
        <dbReference type="ARBA" id="ARBA00047899"/>
    </source>
</evidence>
<dbReference type="PANTHER" id="PTHR48012">
    <property type="entry name" value="STERILE20-LIKE KINASE, ISOFORM B-RELATED"/>
    <property type="match status" value="1"/>
</dbReference>
<evidence type="ECO:0000313" key="14">
    <source>
        <dbReference type="Proteomes" id="UP000054477"/>
    </source>
</evidence>
<reference evidence="14" key="2">
    <citation type="submission" date="2015-01" db="EMBL/GenBank/DDBJ databases">
        <title>Evolutionary Origins and Diversification of the Mycorrhizal Mutualists.</title>
        <authorList>
            <consortium name="DOE Joint Genome Institute"/>
            <consortium name="Mycorrhizal Genomics Consortium"/>
            <person name="Kohler A."/>
            <person name="Kuo A."/>
            <person name="Nagy L.G."/>
            <person name="Floudas D."/>
            <person name="Copeland A."/>
            <person name="Barry K.W."/>
            <person name="Cichocki N."/>
            <person name="Veneault-Fourrey C."/>
            <person name="LaButti K."/>
            <person name="Lindquist E.A."/>
            <person name="Lipzen A."/>
            <person name="Lundell T."/>
            <person name="Morin E."/>
            <person name="Murat C."/>
            <person name="Riley R."/>
            <person name="Ohm R."/>
            <person name="Sun H."/>
            <person name="Tunlid A."/>
            <person name="Henrissat B."/>
            <person name="Grigoriev I.V."/>
            <person name="Hibbett D.S."/>
            <person name="Martin F."/>
        </authorList>
    </citation>
    <scope>NUCLEOTIDE SEQUENCE [LARGE SCALE GENOMIC DNA]</scope>
    <source>
        <strain evidence="14">LaAM-08-1</strain>
    </source>
</reference>
<dbReference type="EC" id="2.7.11.1" evidence="2"/>
<comment type="catalytic activity">
    <reaction evidence="8">
        <text>L-threonyl-[protein] + ATP = O-phospho-L-threonyl-[protein] + ADP + H(+)</text>
        <dbReference type="Rhea" id="RHEA:46608"/>
        <dbReference type="Rhea" id="RHEA-COMP:11060"/>
        <dbReference type="Rhea" id="RHEA-COMP:11605"/>
        <dbReference type="ChEBI" id="CHEBI:15378"/>
        <dbReference type="ChEBI" id="CHEBI:30013"/>
        <dbReference type="ChEBI" id="CHEBI:30616"/>
        <dbReference type="ChEBI" id="CHEBI:61977"/>
        <dbReference type="ChEBI" id="CHEBI:456216"/>
        <dbReference type="EC" id="2.7.11.1"/>
    </reaction>
</comment>
<evidence type="ECO:0000256" key="11">
    <source>
        <dbReference type="SAM" id="MobiDB-lite"/>
    </source>
</evidence>
<dbReference type="InterPro" id="IPR008271">
    <property type="entry name" value="Ser/Thr_kinase_AS"/>
</dbReference>
<evidence type="ECO:0000256" key="9">
    <source>
        <dbReference type="ARBA" id="ARBA00048679"/>
    </source>
</evidence>
<evidence type="ECO:0000256" key="3">
    <source>
        <dbReference type="ARBA" id="ARBA00022527"/>
    </source>
</evidence>
<sequence length="849" mass="92301">MAQPSVHQLYQRLETVGKGAYGSVHKGKHIPTGNVVALKIINLDTPDDDVGDIQREVALLTQLRDAPNITKYFGCYMDGPRVWIVMEFAQGGSVLSLMKASKDGCIEEKYVSVIIREVLVGLSYLHKVPVIHRDMKAANVLVTATGKVMICDFGVSALLTTTSSKRNTLTGTPYWMAPEVVQSVPAYDTKADIWSLGIMIYEMVKGSPPHSNLDKFQVMDLIPRTKPPRLLEGEGGKDMRDFMALCLKESPVERLPADELAKTKWMKSISKVGLAILKDLILRLQQAGPRASLAEPLDWEDADNEMLDSLIDDPNPWEFDTVRGRSSLSVVHDEDANEAIYAPGENNSGLVTLRPHTSSTLPSSLRLLFENTAQSQQDVNSFQALQSSQKSDVIAPSPTMTPVWVSGGVRTDSTGDQSEKPITFHSATRSRFNTPITPLDDENLSPSFADSIQRHKHHDASTIPPAAEPVSLRTLNQRGTFDATIRRDISPSSMSGLPSTSSASSPLPSIFDGTRPQNPVSESVRRDQKQSSATTFQFPPSANLTVLPDSIPPPRSHGSPTRPSTSGSSGQSNAHQSTYSLDTSASTRHPRQLGPVSPSPIARTRSATTLPPTNPPFSESPTLRKGPFGLETNSTALLPSYKPPGPLSIDRSIPDFLPNGHLSLGTPGLKDVLKIPSLTTEHHLGMADLLPPSPSAVASGPRSFTPVASNLGSIVQGPKRDDPHLISDVRDFVASPTTSPFIRPSLSEAGMGGTPEQELSNLNYHLFSQSARLRSVGYLDYPSLIVSKNLHKELMRTIDDLSRWLAVVEGGLDGILEQSSVNMTAEEQSATHELEEQKRTYSSDNFVIF</sequence>
<evidence type="ECO:0000313" key="13">
    <source>
        <dbReference type="EMBL" id="KIK03538.1"/>
    </source>
</evidence>
<dbReference type="OrthoDB" id="248923at2759"/>
<keyword evidence="6" id="KW-0418">Kinase</keyword>
<dbReference type="InterPro" id="IPR050629">
    <property type="entry name" value="STE20/SPS1-PAK"/>
</dbReference>
<feature type="compositionally biased region" description="Polar residues" evidence="11">
    <location>
        <begin position="605"/>
        <end position="621"/>
    </location>
</feature>
<dbReference type="AlphaFoldDB" id="A0A0C9Y698"/>
<dbReference type="GO" id="GO:0005737">
    <property type="term" value="C:cytoplasm"/>
    <property type="evidence" value="ECO:0007669"/>
    <property type="project" value="TreeGrafter"/>
</dbReference>
<feature type="compositionally biased region" description="Low complexity" evidence="11">
    <location>
        <begin position="556"/>
        <end position="570"/>
    </location>
</feature>
<evidence type="ECO:0000259" key="12">
    <source>
        <dbReference type="PROSITE" id="PS50011"/>
    </source>
</evidence>
<evidence type="ECO:0000256" key="10">
    <source>
        <dbReference type="PROSITE-ProRule" id="PRU10141"/>
    </source>
</evidence>
<dbReference type="Proteomes" id="UP000054477">
    <property type="component" value="Unassembled WGS sequence"/>
</dbReference>
<feature type="compositionally biased region" description="Polar residues" evidence="11">
    <location>
        <begin position="425"/>
        <end position="436"/>
    </location>
</feature>
<evidence type="ECO:0000256" key="2">
    <source>
        <dbReference type="ARBA" id="ARBA00012513"/>
    </source>
</evidence>
<feature type="region of interest" description="Disordered" evidence="11">
    <location>
        <begin position="408"/>
        <end position="447"/>
    </location>
</feature>
<feature type="domain" description="Protein kinase" evidence="12">
    <location>
        <begin position="10"/>
        <end position="266"/>
    </location>
</feature>
<feature type="region of interest" description="Disordered" evidence="11">
    <location>
        <begin position="482"/>
        <end position="643"/>
    </location>
</feature>
<evidence type="ECO:0000256" key="5">
    <source>
        <dbReference type="ARBA" id="ARBA00022741"/>
    </source>
</evidence>
<feature type="compositionally biased region" description="Polar residues" evidence="11">
    <location>
        <begin position="530"/>
        <end position="544"/>
    </location>
</feature>
<keyword evidence="3" id="KW-0723">Serine/threonine-protein kinase</keyword>
<dbReference type="InterPro" id="IPR017441">
    <property type="entry name" value="Protein_kinase_ATP_BS"/>
</dbReference>
<proteinExistence type="inferred from homology"/>
<dbReference type="Pfam" id="PF00069">
    <property type="entry name" value="Pkinase"/>
    <property type="match status" value="1"/>
</dbReference>
<keyword evidence="14" id="KW-1185">Reference proteome</keyword>
<dbReference type="SUPFAM" id="SSF56112">
    <property type="entry name" value="Protein kinase-like (PK-like)"/>
    <property type="match status" value="1"/>
</dbReference>
<dbReference type="InterPro" id="IPR000719">
    <property type="entry name" value="Prot_kinase_dom"/>
</dbReference>
<feature type="compositionally biased region" description="Polar residues" evidence="11">
    <location>
        <begin position="571"/>
        <end position="587"/>
    </location>
</feature>
<comment type="similarity">
    <text evidence="1">Belongs to the protein kinase superfamily. STE Ser/Thr protein kinase family. STE20 subfamily.</text>
</comment>
<dbReference type="FunFam" id="1.10.510.10:FF:000499">
    <property type="entry name" value="Serine/threonine-protein kinase KIC1"/>
    <property type="match status" value="1"/>
</dbReference>
<dbReference type="PROSITE" id="PS00107">
    <property type="entry name" value="PROTEIN_KINASE_ATP"/>
    <property type="match status" value="1"/>
</dbReference>
<dbReference type="GO" id="GO:0005524">
    <property type="term" value="F:ATP binding"/>
    <property type="evidence" value="ECO:0007669"/>
    <property type="project" value="UniProtKB-UniRule"/>
</dbReference>
<dbReference type="EMBL" id="KN838579">
    <property type="protein sequence ID" value="KIK03538.1"/>
    <property type="molecule type" value="Genomic_DNA"/>
</dbReference>
<gene>
    <name evidence="13" type="ORF">K443DRAFT_676713</name>
</gene>
<dbReference type="InterPro" id="IPR011009">
    <property type="entry name" value="Kinase-like_dom_sf"/>
</dbReference>
<evidence type="ECO:0000256" key="4">
    <source>
        <dbReference type="ARBA" id="ARBA00022679"/>
    </source>
</evidence>